<evidence type="ECO:0000313" key="1">
    <source>
        <dbReference type="EMBL" id="KKM15490.1"/>
    </source>
</evidence>
<dbReference type="EMBL" id="LAZR01014895">
    <property type="protein sequence ID" value="KKM15490.1"/>
    <property type="molecule type" value="Genomic_DNA"/>
</dbReference>
<accession>A0A0F9KJI6</accession>
<sequence length="109" mass="12499">MPLRNKILIDLLLEEKKEIIEGIMRKYDKHGIVLKNCSQKILQAIRGVEKSSCIDANKIEKIIGELLSKTKDQSQRKACGCHKSRDIGQYGGIFKRIHNCDYCYAHPIN</sequence>
<proteinExistence type="predicted"/>
<protein>
    <recommendedName>
        <fullName evidence="2">DUF1848 domain-containing protein</fullName>
    </recommendedName>
</protein>
<reference evidence="1" key="1">
    <citation type="journal article" date="2015" name="Nature">
        <title>Complex archaea that bridge the gap between prokaryotes and eukaryotes.</title>
        <authorList>
            <person name="Spang A."/>
            <person name="Saw J.H."/>
            <person name="Jorgensen S.L."/>
            <person name="Zaremba-Niedzwiedzka K."/>
            <person name="Martijn J."/>
            <person name="Lind A.E."/>
            <person name="van Eijk R."/>
            <person name="Schleper C."/>
            <person name="Guy L."/>
            <person name="Ettema T.J."/>
        </authorList>
    </citation>
    <scope>NUCLEOTIDE SEQUENCE</scope>
</reference>
<comment type="caution">
    <text evidence="1">The sequence shown here is derived from an EMBL/GenBank/DDBJ whole genome shotgun (WGS) entry which is preliminary data.</text>
</comment>
<dbReference type="InterPro" id="IPR014998">
    <property type="entry name" value="DUF1848"/>
</dbReference>
<dbReference type="Pfam" id="PF08902">
    <property type="entry name" value="DUF1848"/>
    <property type="match status" value="1"/>
</dbReference>
<name>A0A0F9KJI6_9ZZZZ</name>
<organism evidence="1">
    <name type="scientific">marine sediment metagenome</name>
    <dbReference type="NCBI Taxonomy" id="412755"/>
    <lineage>
        <taxon>unclassified sequences</taxon>
        <taxon>metagenomes</taxon>
        <taxon>ecological metagenomes</taxon>
    </lineage>
</organism>
<evidence type="ECO:0008006" key="2">
    <source>
        <dbReference type="Google" id="ProtNLM"/>
    </source>
</evidence>
<gene>
    <name evidence="1" type="ORF">LCGC14_1695540</name>
</gene>
<dbReference type="AlphaFoldDB" id="A0A0F9KJI6"/>